<keyword evidence="5 7" id="KW-0949">S-adenosyl-L-methionine</keyword>
<dbReference type="InterPro" id="IPR029063">
    <property type="entry name" value="SAM-dependent_MTases_sf"/>
</dbReference>
<feature type="active site" description="Proton acceptor" evidence="7">
    <location>
        <position position="281"/>
    </location>
</feature>
<dbReference type="GO" id="GO:0005737">
    <property type="term" value="C:cytoplasm"/>
    <property type="evidence" value="ECO:0007669"/>
    <property type="project" value="TreeGrafter"/>
</dbReference>
<evidence type="ECO:0000256" key="3">
    <source>
        <dbReference type="ARBA" id="ARBA00022603"/>
    </source>
</evidence>
<dbReference type="EMBL" id="GEDC01031090">
    <property type="protein sequence ID" value="JAS06208.1"/>
    <property type="molecule type" value="Transcribed_RNA"/>
</dbReference>
<feature type="binding site" evidence="7">
    <location>
        <position position="171"/>
    </location>
    <ligand>
        <name>S-adenosyl-L-methionine</name>
        <dbReference type="ChEBI" id="CHEBI:59789"/>
    </ligand>
</feature>
<dbReference type="GO" id="GO:0006370">
    <property type="term" value="P:7-methylguanosine mRNA capping"/>
    <property type="evidence" value="ECO:0007669"/>
    <property type="project" value="TreeGrafter"/>
</dbReference>
<comment type="catalytic activity">
    <reaction evidence="6">
        <text>a 5'-end (N(7)-methyl 5'-triphosphoguanosine)-(2'-O-methyl-ribonucleoside)-(ribonucleotide) in mRNA + S-adenosyl-L-methionine = a 5'-end (N(7)-methyl 5'-triphosphoguanosine)-(2'-O-methyl-ribonucleoside)-(2'-O-methyl-ribonucleotide) in mRNA + S-adenosyl-L-homocysteine + H(+)</text>
        <dbReference type="Rhea" id="RHEA:67024"/>
        <dbReference type="Rhea" id="RHEA-COMP:17169"/>
        <dbReference type="Rhea" id="RHEA-COMP:17170"/>
        <dbReference type="ChEBI" id="CHEBI:15378"/>
        <dbReference type="ChEBI" id="CHEBI:57856"/>
        <dbReference type="ChEBI" id="CHEBI:59789"/>
        <dbReference type="ChEBI" id="CHEBI:167612"/>
        <dbReference type="ChEBI" id="CHEBI:167614"/>
        <dbReference type="EC" id="2.1.1.296"/>
    </reaction>
</comment>
<name>A0A1B6BY81_9HEMI</name>
<gene>
    <name evidence="9" type="ORF">g.3374</name>
</gene>
<proteinExistence type="predicted"/>
<evidence type="ECO:0000256" key="4">
    <source>
        <dbReference type="ARBA" id="ARBA00022679"/>
    </source>
</evidence>
<evidence type="ECO:0000256" key="1">
    <source>
        <dbReference type="ARBA" id="ARBA00012770"/>
    </source>
</evidence>
<feature type="domain" description="Adrift-type SAM-dependent 2'-O-MTase" evidence="8">
    <location>
        <begin position="113"/>
        <end position="328"/>
    </location>
</feature>
<dbReference type="Pfam" id="PF01728">
    <property type="entry name" value="FtsJ"/>
    <property type="match status" value="1"/>
</dbReference>
<dbReference type="InterPro" id="IPR025807">
    <property type="entry name" value="Adrift-typ_MeTrfase"/>
</dbReference>
<evidence type="ECO:0000313" key="9">
    <source>
        <dbReference type="EMBL" id="JAS06208.1"/>
    </source>
</evidence>
<dbReference type="InterPro" id="IPR050851">
    <property type="entry name" value="mRNA_Cap_2O-Ribose_MeTrfase"/>
</dbReference>
<dbReference type="GO" id="GO:0005634">
    <property type="term" value="C:nucleus"/>
    <property type="evidence" value="ECO:0007669"/>
    <property type="project" value="UniProtKB-ARBA"/>
</dbReference>
<dbReference type="GO" id="GO:0004483">
    <property type="term" value="F:methyltransferase cap1 activity"/>
    <property type="evidence" value="ECO:0007669"/>
    <property type="project" value="TreeGrafter"/>
</dbReference>
<reference evidence="9" key="1">
    <citation type="submission" date="2015-12" db="EMBL/GenBank/DDBJ databases">
        <title>De novo transcriptome assembly of four potential Pierce s Disease insect vectors from Arizona vineyards.</title>
        <authorList>
            <person name="Tassone E.E."/>
        </authorList>
    </citation>
    <scope>NUCLEOTIDE SEQUENCE</scope>
</reference>
<evidence type="ECO:0000256" key="2">
    <source>
        <dbReference type="ARBA" id="ARBA00021134"/>
    </source>
</evidence>
<dbReference type="SUPFAM" id="SSF53335">
    <property type="entry name" value="S-adenosyl-L-methionine-dependent methyltransferases"/>
    <property type="match status" value="1"/>
</dbReference>
<evidence type="ECO:0000256" key="5">
    <source>
        <dbReference type="ARBA" id="ARBA00022691"/>
    </source>
</evidence>
<dbReference type="GO" id="GO:0120550">
    <property type="term" value="F:methyltransferase cap2 activity"/>
    <property type="evidence" value="ECO:0007669"/>
    <property type="project" value="UniProtKB-EC"/>
</dbReference>
<dbReference type="Gene3D" id="3.40.50.12760">
    <property type="match status" value="2"/>
</dbReference>
<evidence type="ECO:0000256" key="6">
    <source>
        <dbReference type="ARBA" id="ARBA00049477"/>
    </source>
</evidence>
<keyword evidence="4 7" id="KW-0808">Transferase</keyword>
<keyword evidence="3 7" id="KW-0489">Methyltransferase</keyword>
<dbReference type="PANTHER" id="PTHR16121:SF2">
    <property type="entry name" value="CAP-SPECIFIC MRNA (NUCLEOSIDE-2'-O-)-METHYLTRANSFERASE 2"/>
    <property type="match status" value="1"/>
</dbReference>
<accession>A0A1B6BY81</accession>
<dbReference type="InterPro" id="IPR002877">
    <property type="entry name" value="RNA_MeTrfase_FtsJ_dom"/>
</dbReference>
<dbReference type="PANTHER" id="PTHR16121">
    <property type="entry name" value="CAP-SPECIFIC MRNA (NUCLEOSIDE-2'-O-)-METHYLTRANSFERASE 1-RELATED"/>
    <property type="match status" value="1"/>
</dbReference>
<sequence length="716" mass="82983">MNEQNNYSQNCREPFKRYSQVNWNGNSSYLNQFTKKFVFKEAKRSILGVKLNPNSLFQDDKWEIAEFKELKDELNTVKSQLNNLNLNEWHKHTNETNIGNLINTRIKYKISPEFLTQAWCKFAEIVSTYDLIPNVSFRTGCFNSVHLSEAPGAFITSLNHYIKSHYGFLQWKWMASSLNPYYEGNRLDELINDDRFMMHTIPNWIFGDSLTGDLMNVENMLSIVSQAQNSLQNNIMLVTADGSVDCQLDPAEQEVNIAALKYCETIAALHLLQTGGNFVLKLFTLFECETLCLINLLCNAFEAVEFFKPIKSKGGNSEVYVICLGYFGRSEIDPLLYVLKSHFGRDITKKALFKCSELKTEFLDRAYQCAEYFMKHQMMVIQFNVKTFRSFIKYDKEMIKETCQRVAQEYIPFYNLRRIPEHKMLVGKFILKESQFCNAIGSRLYDGSFSEIQKQLHTTNTVQNLRYLLKKVESLPDTWENNVECIQWECKVNLSTITTHLDVTIGKPVGKIRQSRFCQRNVLKLYFEVKALVKSEVIDNNHREVHPDHKVCDLSHHPWNTDIDEAQKQSVLDIHSLISTMEEGDTLHIVGLTLLTQFTVGLVYLLAQSFQHISFVKPTSRSSNLIFFHHKKEVCLSWLLQLTLGLKNCTDENNSVHSFVPVKHLLYLSGVRFYYAISTYNYNLLKVVMLEDIKTELSQIDVNSEESTSTKKEKTS</sequence>
<evidence type="ECO:0000259" key="8">
    <source>
        <dbReference type="PROSITE" id="PS51614"/>
    </source>
</evidence>
<organism evidence="9">
    <name type="scientific">Clastoptera arizonana</name>
    <name type="common">Arizona spittle bug</name>
    <dbReference type="NCBI Taxonomy" id="38151"/>
    <lineage>
        <taxon>Eukaryota</taxon>
        <taxon>Metazoa</taxon>
        <taxon>Ecdysozoa</taxon>
        <taxon>Arthropoda</taxon>
        <taxon>Hexapoda</taxon>
        <taxon>Insecta</taxon>
        <taxon>Pterygota</taxon>
        <taxon>Neoptera</taxon>
        <taxon>Paraneoptera</taxon>
        <taxon>Hemiptera</taxon>
        <taxon>Auchenorrhyncha</taxon>
        <taxon>Cercopoidea</taxon>
        <taxon>Clastopteridae</taxon>
        <taxon>Clastoptera</taxon>
    </lineage>
</organism>
<feature type="binding site" evidence="7">
    <location>
        <position position="241"/>
    </location>
    <ligand>
        <name>S-adenosyl-L-methionine</name>
        <dbReference type="ChEBI" id="CHEBI:59789"/>
    </ligand>
</feature>
<dbReference type="GO" id="GO:0032259">
    <property type="term" value="P:methylation"/>
    <property type="evidence" value="ECO:0007669"/>
    <property type="project" value="UniProtKB-KW"/>
</dbReference>
<evidence type="ECO:0000256" key="7">
    <source>
        <dbReference type="PROSITE-ProRule" id="PRU00946"/>
    </source>
</evidence>
<feature type="binding site" evidence="7">
    <location>
        <position position="152"/>
    </location>
    <ligand>
        <name>S-adenosyl-L-methionine</name>
        <dbReference type="ChEBI" id="CHEBI:59789"/>
    </ligand>
</feature>
<dbReference type="AlphaFoldDB" id="A0A1B6BY81"/>
<dbReference type="EC" id="2.1.1.296" evidence="1"/>
<dbReference type="PROSITE" id="PS51614">
    <property type="entry name" value="SAM_MT_ADRIFT"/>
    <property type="match status" value="1"/>
</dbReference>
<protein>
    <recommendedName>
        <fullName evidence="2">Cap-specific mRNA (nucleoside-2'-O-)-methyltransferase 2</fullName>
        <ecNumber evidence="1">2.1.1.296</ecNumber>
    </recommendedName>
</protein>